<sequence length="29" mass="3183">MLPARNKYEKEILIAAAGGILSLFYISLS</sequence>
<evidence type="ECO:0000313" key="2">
    <source>
        <dbReference type="EMBL" id="DAE14979.1"/>
    </source>
</evidence>
<keyword evidence="1" id="KW-0812">Transmembrane</keyword>
<keyword evidence="1" id="KW-0472">Membrane</keyword>
<keyword evidence="1" id="KW-1133">Transmembrane helix</keyword>
<dbReference type="EMBL" id="BK015597">
    <property type="protein sequence ID" value="DAE14979.1"/>
    <property type="molecule type" value="Genomic_DNA"/>
</dbReference>
<reference evidence="2" key="1">
    <citation type="journal article" date="2021" name="Proc. Natl. Acad. Sci. U.S.A.">
        <title>A Catalog of Tens of Thousands of Viruses from Human Metagenomes Reveals Hidden Associations with Chronic Diseases.</title>
        <authorList>
            <person name="Tisza M.J."/>
            <person name="Buck C.B."/>
        </authorList>
    </citation>
    <scope>NUCLEOTIDE SEQUENCE</scope>
    <source>
        <strain evidence="2">Ctf8W5</strain>
    </source>
</reference>
<organism evidence="2">
    <name type="scientific">Siphoviridae sp. ctf8W5</name>
    <dbReference type="NCBI Taxonomy" id="2825595"/>
    <lineage>
        <taxon>Viruses</taxon>
        <taxon>Duplodnaviria</taxon>
        <taxon>Heunggongvirae</taxon>
        <taxon>Uroviricota</taxon>
        <taxon>Caudoviricetes</taxon>
    </lineage>
</organism>
<name>A0A8S5Q870_9CAUD</name>
<proteinExistence type="predicted"/>
<evidence type="ECO:0000256" key="1">
    <source>
        <dbReference type="SAM" id="Phobius"/>
    </source>
</evidence>
<accession>A0A8S5Q870</accession>
<protein>
    <submittedName>
        <fullName evidence="2">Uncharacterized protein</fullName>
    </submittedName>
</protein>
<feature type="transmembrane region" description="Helical" evidence="1">
    <location>
        <begin position="12"/>
        <end position="28"/>
    </location>
</feature>